<evidence type="ECO:0000259" key="1">
    <source>
        <dbReference type="Pfam" id="PF05239"/>
    </source>
</evidence>
<dbReference type="Pfam" id="PF05239">
    <property type="entry name" value="PRC"/>
    <property type="match status" value="1"/>
</dbReference>
<proteinExistence type="predicted"/>
<feature type="domain" description="PRC-barrel" evidence="1">
    <location>
        <begin position="4"/>
        <end position="80"/>
    </location>
</feature>
<comment type="caution">
    <text evidence="2">The sequence shown here is derived from an EMBL/GenBank/DDBJ whole genome shotgun (WGS) entry which is preliminary data.</text>
</comment>
<evidence type="ECO:0000313" key="3">
    <source>
        <dbReference type="Proteomes" id="UP000242972"/>
    </source>
</evidence>
<accession>A0A2T2XFH6</accession>
<dbReference type="PANTHER" id="PTHR40061">
    <property type="entry name" value="SPORULATION PROTEIN YLMC-RELATED"/>
    <property type="match status" value="1"/>
</dbReference>
<evidence type="ECO:0000313" key="2">
    <source>
        <dbReference type="EMBL" id="PSR33261.1"/>
    </source>
</evidence>
<sequence length="83" mass="9285">MVKTSEFRTKDVVNVTDGRRLGFIGDLELDLEHGRVKAVVILGNGRFMGLLGRERDTVIDWTHIRKIGHDVILVEVSADEVLG</sequence>
<name>A0A2T2XFH6_9FIRM</name>
<protein>
    <submittedName>
        <fullName evidence="2">YlmC/YmxH family sporulation protein</fullName>
    </submittedName>
</protein>
<dbReference type="InterPro" id="IPR011033">
    <property type="entry name" value="PRC_barrel-like_sf"/>
</dbReference>
<dbReference type="NCBIfam" id="TIGR02888">
    <property type="entry name" value="spore_YlmC_YmxH"/>
    <property type="match status" value="1"/>
</dbReference>
<reference evidence="2 3" key="1">
    <citation type="journal article" date="2014" name="BMC Genomics">
        <title>Comparison of environmental and isolate Sulfobacillus genomes reveals diverse carbon, sulfur, nitrogen, and hydrogen metabolisms.</title>
        <authorList>
            <person name="Justice N.B."/>
            <person name="Norman A."/>
            <person name="Brown C.T."/>
            <person name="Singh A."/>
            <person name="Thomas B.C."/>
            <person name="Banfield J.F."/>
        </authorList>
    </citation>
    <scope>NUCLEOTIDE SEQUENCE [LARGE SCALE GENOMIC DNA]</scope>
    <source>
        <strain evidence="2">AMDSBA4</strain>
    </source>
</reference>
<dbReference type="InterPro" id="IPR014238">
    <property type="entry name" value="Spore_YlmC/YmxH"/>
</dbReference>
<dbReference type="InterPro" id="IPR027275">
    <property type="entry name" value="PRC-brl_dom"/>
</dbReference>
<dbReference type="Proteomes" id="UP000242972">
    <property type="component" value="Unassembled WGS sequence"/>
</dbReference>
<dbReference type="SUPFAM" id="SSF50346">
    <property type="entry name" value="PRC-barrel domain"/>
    <property type="match status" value="1"/>
</dbReference>
<dbReference type="EMBL" id="PXYW01000023">
    <property type="protein sequence ID" value="PSR33261.1"/>
    <property type="molecule type" value="Genomic_DNA"/>
</dbReference>
<dbReference type="AlphaFoldDB" id="A0A2T2XFH6"/>
<organism evidence="2 3">
    <name type="scientific">Sulfobacillus benefaciens</name>
    <dbReference type="NCBI Taxonomy" id="453960"/>
    <lineage>
        <taxon>Bacteria</taxon>
        <taxon>Bacillati</taxon>
        <taxon>Bacillota</taxon>
        <taxon>Clostridia</taxon>
        <taxon>Eubacteriales</taxon>
        <taxon>Clostridiales Family XVII. Incertae Sedis</taxon>
        <taxon>Sulfobacillus</taxon>
    </lineage>
</organism>
<gene>
    <name evidence="2" type="ORF">C7B46_10510</name>
</gene>
<dbReference type="Gene3D" id="2.30.30.240">
    <property type="entry name" value="PRC-barrel domain"/>
    <property type="match status" value="1"/>
</dbReference>
<dbReference type="PANTHER" id="PTHR40061:SF1">
    <property type="entry name" value="SPORULATION PROTEIN YLMC-RELATED"/>
    <property type="match status" value="1"/>
</dbReference>